<feature type="region of interest" description="Disordered" evidence="1">
    <location>
        <begin position="1"/>
        <end position="55"/>
    </location>
</feature>
<comment type="caution">
    <text evidence="2">The sequence shown here is derived from an EMBL/GenBank/DDBJ whole genome shotgun (WGS) entry which is preliminary data.</text>
</comment>
<sequence length="126" mass="14209">MSEQTSEQVSNQISDQERVTKQPMSPEEVDPQQKAEQQAELEREGNNLTLNPGDRIDESKTLQEKAQQVAVDAPDITGDHITVPAYFVVDEPDGTQKALHHIKDAEEISDVIRQARMDEDGNRVWD</sequence>
<gene>
    <name evidence="2" type="ORF">KME07_24230</name>
</gene>
<evidence type="ECO:0000313" key="3">
    <source>
        <dbReference type="Proteomes" id="UP000707356"/>
    </source>
</evidence>
<reference evidence="2" key="1">
    <citation type="submission" date="2021-05" db="EMBL/GenBank/DDBJ databases">
        <authorList>
            <person name="Pietrasiak N."/>
            <person name="Ward R."/>
            <person name="Stajich J.E."/>
            <person name="Kurbessoian T."/>
        </authorList>
    </citation>
    <scope>NUCLEOTIDE SEQUENCE</scope>
    <source>
        <strain evidence="2">GSE-TBD4-15B</strain>
    </source>
</reference>
<name>A0A951PF76_9CYAN</name>
<protein>
    <submittedName>
        <fullName evidence="2">Uncharacterized protein</fullName>
    </submittedName>
</protein>
<accession>A0A951PF76</accession>
<dbReference type="EMBL" id="JAHHHV010000091">
    <property type="protein sequence ID" value="MBW4468546.1"/>
    <property type="molecule type" value="Genomic_DNA"/>
</dbReference>
<proteinExistence type="predicted"/>
<feature type="compositionally biased region" description="Polar residues" evidence="1">
    <location>
        <begin position="1"/>
        <end position="14"/>
    </location>
</feature>
<evidence type="ECO:0000313" key="2">
    <source>
        <dbReference type="EMBL" id="MBW4468546.1"/>
    </source>
</evidence>
<organism evidence="2 3">
    <name type="scientific">Pegethrix bostrychoides GSE-TBD4-15B</name>
    <dbReference type="NCBI Taxonomy" id="2839662"/>
    <lineage>
        <taxon>Bacteria</taxon>
        <taxon>Bacillati</taxon>
        <taxon>Cyanobacteriota</taxon>
        <taxon>Cyanophyceae</taxon>
        <taxon>Oculatellales</taxon>
        <taxon>Oculatellaceae</taxon>
        <taxon>Pegethrix</taxon>
    </lineage>
</organism>
<dbReference type="AlphaFoldDB" id="A0A951PF76"/>
<reference evidence="2" key="2">
    <citation type="journal article" date="2022" name="Microbiol. Resour. Announc.">
        <title>Metagenome Sequencing to Explore Phylogenomics of Terrestrial Cyanobacteria.</title>
        <authorList>
            <person name="Ward R.D."/>
            <person name="Stajich J.E."/>
            <person name="Johansen J.R."/>
            <person name="Huntemann M."/>
            <person name="Clum A."/>
            <person name="Foster B."/>
            <person name="Foster B."/>
            <person name="Roux S."/>
            <person name="Palaniappan K."/>
            <person name="Varghese N."/>
            <person name="Mukherjee S."/>
            <person name="Reddy T.B.K."/>
            <person name="Daum C."/>
            <person name="Copeland A."/>
            <person name="Chen I.A."/>
            <person name="Ivanova N.N."/>
            <person name="Kyrpides N.C."/>
            <person name="Shapiro N."/>
            <person name="Eloe-Fadrosh E.A."/>
            <person name="Pietrasiak N."/>
        </authorList>
    </citation>
    <scope>NUCLEOTIDE SEQUENCE</scope>
    <source>
        <strain evidence="2">GSE-TBD4-15B</strain>
    </source>
</reference>
<evidence type="ECO:0000256" key="1">
    <source>
        <dbReference type="SAM" id="MobiDB-lite"/>
    </source>
</evidence>
<dbReference type="Proteomes" id="UP000707356">
    <property type="component" value="Unassembled WGS sequence"/>
</dbReference>